<sequence length="725" mass="84330">MENMEIQQDTPKRKRASTRLIKPTNTNYKEKSSDDEEEMISKKRKLQKKNDSNIETTKTKKNENKKKEEKSKKKKKTKSSTSKSTKNQSCTEDGQENINVELDQNEEESDWSDESNEELEEEERTIAQQLNVQKNDFRNQHNAFVKNIKPWMTEQLKFLSQNDEIDAETTEILEKHLPTFIACMNAFISNATDLSLERLNTMPNIYVKVLYKVFCFCVNSKKGNYDYDNFFSNDSFNTLLKDYIDYTSITRKRSNFPKFNVSTTNIPSISNEFSLGTVQNVVLRLHNLLKAFGCKVSTDILNLIKQINGNGLKEEEIQKARNYKETEILKWPFTPYDHNWTLEKFPIMNKKELTSHAFIGTMNYLGLRPSTALAILLKDVKIYFVGRIISHIMISLRHLKETSSICRTVCIPGNLCPIDVAGLITLYLDTRNVFERGLNKDEPHLVFKKEIENAPLFELHTTSRMIYEKMCNKIGTPRYAISAKSSRKGHCVMQSLKTKSLYPAMPMEMLEEDLISHGTWRTKTNMRKYLRGGCDQFKVTCELIEGIQPPPVTLDAKEFHVFLVDALEAISDWNISKDDESVKNFEKEYLKNGGKKCSKTTEYIREALSSVNFHKKVKLHEGIIPKIAIKLHPKLTNLEKGYKDGDQVFKKQFFCETCKGICIKENPALKEYDQSIFQIDKEFYYEKQKNNDFEVKMAQVFAPQNENQRECLTEMFKKWSLEKNE</sequence>
<proteinExistence type="predicted"/>
<accession>A0AC34GUS8</accession>
<reference evidence="2" key="1">
    <citation type="submission" date="2022-11" db="UniProtKB">
        <authorList>
            <consortium name="WormBaseParasite"/>
        </authorList>
    </citation>
    <scope>IDENTIFICATION</scope>
</reference>
<evidence type="ECO:0000313" key="1">
    <source>
        <dbReference type="Proteomes" id="UP000887579"/>
    </source>
</evidence>
<name>A0AC34GUS8_9BILA</name>
<dbReference type="WBParaSite" id="ES5_v2.g8199.t1">
    <property type="protein sequence ID" value="ES5_v2.g8199.t1"/>
    <property type="gene ID" value="ES5_v2.g8199"/>
</dbReference>
<protein>
    <submittedName>
        <fullName evidence="2">Uncharacterized protein</fullName>
    </submittedName>
</protein>
<dbReference type="Proteomes" id="UP000887579">
    <property type="component" value="Unplaced"/>
</dbReference>
<evidence type="ECO:0000313" key="2">
    <source>
        <dbReference type="WBParaSite" id="ES5_v2.g8199.t1"/>
    </source>
</evidence>
<organism evidence="1 2">
    <name type="scientific">Panagrolaimus sp. ES5</name>
    <dbReference type="NCBI Taxonomy" id="591445"/>
    <lineage>
        <taxon>Eukaryota</taxon>
        <taxon>Metazoa</taxon>
        <taxon>Ecdysozoa</taxon>
        <taxon>Nematoda</taxon>
        <taxon>Chromadorea</taxon>
        <taxon>Rhabditida</taxon>
        <taxon>Tylenchina</taxon>
        <taxon>Panagrolaimomorpha</taxon>
        <taxon>Panagrolaimoidea</taxon>
        <taxon>Panagrolaimidae</taxon>
        <taxon>Panagrolaimus</taxon>
    </lineage>
</organism>